<name>A0AAW2QGN6_SESRA</name>
<dbReference type="InterPro" id="IPR036397">
    <property type="entry name" value="RNaseH_sf"/>
</dbReference>
<dbReference type="GO" id="GO:0003676">
    <property type="term" value="F:nucleic acid binding"/>
    <property type="evidence" value="ECO:0007669"/>
    <property type="project" value="InterPro"/>
</dbReference>
<dbReference type="Gene3D" id="3.30.420.10">
    <property type="entry name" value="Ribonuclease H-like superfamily/Ribonuclease H"/>
    <property type="match status" value="1"/>
</dbReference>
<proteinExistence type="predicted"/>
<feature type="domain" description="RNase H type-1" evidence="1">
    <location>
        <begin position="11"/>
        <end position="93"/>
    </location>
</feature>
<dbReference type="InterPro" id="IPR012337">
    <property type="entry name" value="RNaseH-like_sf"/>
</dbReference>
<sequence length="99" mass="11300">MVLEFVDGLDVQTNTYTELYAIVKGFQLAKDAGCTQLWIESDDKAVLEIISKDSGDWRLQHLLTHLKIMRQGMNVIFSHIHREGNQPANFLTKKLVVIT</sequence>
<dbReference type="AlphaFoldDB" id="A0AAW2QGN6"/>
<dbReference type="GO" id="GO:0004523">
    <property type="term" value="F:RNA-DNA hybrid ribonuclease activity"/>
    <property type="evidence" value="ECO:0007669"/>
    <property type="project" value="InterPro"/>
</dbReference>
<dbReference type="InterPro" id="IPR053151">
    <property type="entry name" value="RNase_H-like"/>
</dbReference>
<reference evidence="2" key="1">
    <citation type="submission" date="2020-06" db="EMBL/GenBank/DDBJ databases">
        <authorList>
            <person name="Li T."/>
            <person name="Hu X."/>
            <person name="Zhang T."/>
            <person name="Song X."/>
            <person name="Zhang H."/>
            <person name="Dai N."/>
            <person name="Sheng W."/>
            <person name="Hou X."/>
            <person name="Wei L."/>
        </authorList>
    </citation>
    <scope>NUCLEOTIDE SEQUENCE</scope>
    <source>
        <strain evidence="2">G02</strain>
        <tissue evidence="2">Leaf</tissue>
    </source>
</reference>
<dbReference type="PANTHER" id="PTHR47723:SF19">
    <property type="entry name" value="POLYNUCLEOTIDYL TRANSFERASE, RIBONUCLEASE H-LIKE SUPERFAMILY PROTEIN"/>
    <property type="match status" value="1"/>
</dbReference>
<evidence type="ECO:0000259" key="1">
    <source>
        <dbReference type="Pfam" id="PF13456"/>
    </source>
</evidence>
<protein>
    <recommendedName>
        <fullName evidence="1">RNase H type-1 domain-containing protein</fullName>
    </recommendedName>
</protein>
<dbReference type="PANTHER" id="PTHR47723">
    <property type="entry name" value="OS05G0353850 PROTEIN"/>
    <property type="match status" value="1"/>
</dbReference>
<gene>
    <name evidence="2" type="ORF">Sradi_3585900</name>
</gene>
<evidence type="ECO:0000313" key="2">
    <source>
        <dbReference type="EMBL" id="KAL0366958.1"/>
    </source>
</evidence>
<dbReference type="InterPro" id="IPR002156">
    <property type="entry name" value="RNaseH_domain"/>
</dbReference>
<dbReference type="EMBL" id="JACGWJ010000015">
    <property type="protein sequence ID" value="KAL0366958.1"/>
    <property type="molecule type" value="Genomic_DNA"/>
</dbReference>
<dbReference type="Pfam" id="PF13456">
    <property type="entry name" value="RVT_3"/>
    <property type="match status" value="1"/>
</dbReference>
<dbReference type="CDD" id="cd06222">
    <property type="entry name" value="RNase_H_like"/>
    <property type="match status" value="1"/>
</dbReference>
<dbReference type="SUPFAM" id="SSF53098">
    <property type="entry name" value="Ribonuclease H-like"/>
    <property type="match status" value="1"/>
</dbReference>
<dbReference type="InterPro" id="IPR044730">
    <property type="entry name" value="RNase_H-like_dom_plant"/>
</dbReference>
<comment type="caution">
    <text evidence="2">The sequence shown here is derived from an EMBL/GenBank/DDBJ whole genome shotgun (WGS) entry which is preliminary data.</text>
</comment>
<accession>A0AAW2QGN6</accession>
<organism evidence="2">
    <name type="scientific">Sesamum radiatum</name>
    <name type="common">Black benniseed</name>
    <dbReference type="NCBI Taxonomy" id="300843"/>
    <lineage>
        <taxon>Eukaryota</taxon>
        <taxon>Viridiplantae</taxon>
        <taxon>Streptophyta</taxon>
        <taxon>Embryophyta</taxon>
        <taxon>Tracheophyta</taxon>
        <taxon>Spermatophyta</taxon>
        <taxon>Magnoliopsida</taxon>
        <taxon>eudicotyledons</taxon>
        <taxon>Gunneridae</taxon>
        <taxon>Pentapetalae</taxon>
        <taxon>asterids</taxon>
        <taxon>lamiids</taxon>
        <taxon>Lamiales</taxon>
        <taxon>Pedaliaceae</taxon>
        <taxon>Sesamum</taxon>
    </lineage>
</organism>
<reference evidence="2" key="2">
    <citation type="journal article" date="2024" name="Plant">
        <title>Genomic evolution and insights into agronomic trait innovations of Sesamum species.</title>
        <authorList>
            <person name="Miao H."/>
            <person name="Wang L."/>
            <person name="Qu L."/>
            <person name="Liu H."/>
            <person name="Sun Y."/>
            <person name="Le M."/>
            <person name="Wang Q."/>
            <person name="Wei S."/>
            <person name="Zheng Y."/>
            <person name="Lin W."/>
            <person name="Duan Y."/>
            <person name="Cao H."/>
            <person name="Xiong S."/>
            <person name="Wang X."/>
            <person name="Wei L."/>
            <person name="Li C."/>
            <person name="Ma Q."/>
            <person name="Ju M."/>
            <person name="Zhao R."/>
            <person name="Li G."/>
            <person name="Mu C."/>
            <person name="Tian Q."/>
            <person name="Mei H."/>
            <person name="Zhang T."/>
            <person name="Gao T."/>
            <person name="Zhang H."/>
        </authorList>
    </citation>
    <scope>NUCLEOTIDE SEQUENCE</scope>
    <source>
        <strain evidence="2">G02</strain>
    </source>
</reference>